<protein>
    <submittedName>
        <fullName evidence="6">Uncharacterized protein</fullName>
    </submittedName>
</protein>
<dbReference type="InParanoid" id="E1ZWI8"/>
<keyword evidence="3 5" id="KW-1133">Transmembrane helix</keyword>
<keyword evidence="4 5" id="KW-0472">Membrane</keyword>
<reference evidence="6 7" key="1">
    <citation type="journal article" date="2010" name="Science">
        <title>Genomic comparison of the ants Camponotus floridanus and Harpegnathos saltator.</title>
        <authorList>
            <person name="Bonasio R."/>
            <person name="Zhang G."/>
            <person name="Ye C."/>
            <person name="Mutti N.S."/>
            <person name="Fang X."/>
            <person name="Qin N."/>
            <person name="Donahue G."/>
            <person name="Yang P."/>
            <person name="Li Q."/>
            <person name="Li C."/>
            <person name="Zhang P."/>
            <person name="Huang Z."/>
            <person name="Berger S.L."/>
            <person name="Reinberg D."/>
            <person name="Wang J."/>
            <person name="Liebig J."/>
        </authorList>
    </citation>
    <scope>NUCLEOTIDE SEQUENCE [LARGE SCALE GENOMIC DNA]</scope>
    <source>
        <strain evidence="7">C129</strain>
    </source>
</reference>
<dbReference type="FunCoup" id="E1ZWI8">
    <property type="interactions" value="3"/>
</dbReference>
<dbReference type="Proteomes" id="UP000000311">
    <property type="component" value="Unassembled WGS sequence"/>
</dbReference>
<dbReference type="GO" id="GO:0016020">
    <property type="term" value="C:membrane"/>
    <property type="evidence" value="ECO:0007669"/>
    <property type="project" value="UniProtKB-SubCell"/>
</dbReference>
<organism evidence="7">
    <name type="scientific">Camponotus floridanus</name>
    <name type="common">Florida carpenter ant</name>
    <dbReference type="NCBI Taxonomy" id="104421"/>
    <lineage>
        <taxon>Eukaryota</taxon>
        <taxon>Metazoa</taxon>
        <taxon>Ecdysozoa</taxon>
        <taxon>Arthropoda</taxon>
        <taxon>Hexapoda</taxon>
        <taxon>Insecta</taxon>
        <taxon>Pterygota</taxon>
        <taxon>Neoptera</taxon>
        <taxon>Endopterygota</taxon>
        <taxon>Hymenoptera</taxon>
        <taxon>Apocrita</taxon>
        <taxon>Aculeata</taxon>
        <taxon>Formicoidea</taxon>
        <taxon>Formicidae</taxon>
        <taxon>Formicinae</taxon>
        <taxon>Camponotus</taxon>
    </lineage>
</organism>
<name>E1ZWI8_CAMFO</name>
<dbReference type="OMA" id="CMGITAI"/>
<keyword evidence="7" id="KW-1185">Reference proteome</keyword>
<evidence type="ECO:0000256" key="5">
    <source>
        <dbReference type="SAM" id="Phobius"/>
    </source>
</evidence>
<evidence type="ECO:0000256" key="2">
    <source>
        <dbReference type="ARBA" id="ARBA00022692"/>
    </source>
</evidence>
<evidence type="ECO:0000313" key="6">
    <source>
        <dbReference type="EMBL" id="EFN74425.1"/>
    </source>
</evidence>
<keyword evidence="2 5" id="KW-0812">Transmembrane</keyword>
<dbReference type="Pfam" id="PF14880">
    <property type="entry name" value="COX14"/>
    <property type="match status" value="1"/>
</dbReference>
<evidence type="ECO:0000256" key="1">
    <source>
        <dbReference type="ARBA" id="ARBA00004167"/>
    </source>
</evidence>
<dbReference type="AlphaFoldDB" id="E1ZWI8"/>
<gene>
    <name evidence="6" type="ORF">EAG_08879</name>
</gene>
<sequence length="81" mass="9670">MDEISQRRKRIKERMYDKFHRGFVNTCMGITAIASLYLGYKVYQYFRYVRPLQEVQKKLAEDELLLEGRSLEDSSNIELST</sequence>
<evidence type="ECO:0000256" key="3">
    <source>
        <dbReference type="ARBA" id="ARBA00022989"/>
    </source>
</evidence>
<accession>E1ZWI8</accession>
<evidence type="ECO:0000313" key="7">
    <source>
        <dbReference type="Proteomes" id="UP000000311"/>
    </source>
</evidence>
<evidence type="ECO:0000256" key="4">
    <source>
        <dbReference type="ARBA" id="ARBA00023136"/>
    </source>
</evidence>
<feature type="transmembrane region" description="Helical" evidence="5">
    <location>
        <begin position="21"/>
        <end position="40"/>
    </location>
</feature>
<comment type="subcellular location">
    <subcellularLocation>
        <location evidence="1">Membrane</location>
        <topology evidence="1">Single-pass membrane protein</topology>
    </subcellularLocation>
</comment>
<dbReference type="EMBL" id="GL434853">
    <property type="protein sequence ID" value="EFN74425.1"/>
    <property type="molecule type" value="Genomic_DNA"/>
</dbReference>
<dbReference type="InterPro" id="IPR029208">
    <property type="entry name" value="COX14"/>
</dbReference>
<proteinExistence type="predicted"/>